<sequence>MGEGDREEKQGSLII</sequence>
<protein>
    <submittedName>
        <fullName evidence="1">Uncharacterized protein</fullName>
    </submittedName>
</protein>
<reference evidence="1" key="1">
    <citation type="submission" date="2018-02" db="EMBL/GenBank/DDBJ databases">
        <title>Rhizophora mucronata_Transcriptome.</title>
        <authorList>
            <person name="Meera S.P."/>
            <person name="Sreeshan A."/>
            <person name="Augustine A."/>
        </authorList>
    </citation>
    <scope>NUCLEOTIDE SEQUENCE</scope>
    <source>
        <tissue evidence="1">Leaf</tissue>
    </source>
</reference>
<proteinExistence type="predicted"/>
<evidence type="ECO:0000313" key="1">
    <source>
        <dbReference type="EMBL" id="MBX51047.1"/>
    </source>
</evidence>
<name>A0A2P2P8N0_RHIMU</name>
<organism evidence="1">
    <name type="scientific">Rhizophora mucronata</name>
    <name type="common">Asiatic mangrove</name>
    <dbReference type="NCBI Taxonomy" id="61149"/>
    <lineage>
        <taxon>Eukaryota</taxon>
        <taxon>Viridiplantae</taxon>
        <taxon>Streptophyta</taxon>
        <taxon>Embryophyta</taxon>
        <taxon>Tracheophyta</taxon>
        <taxon>Spermatophyta</taxon>
        <taxon>Magnoliopsida</taxon>
        <taxon>eudicotyledons</taxon>
        <taxon>Gunneridae</taxon>
        <taxon>Pentapetalae</taxon>
        <taxon>rosids</taxon>
        <taxon>fabids</taxon>
        <taxon>Malpighiales</taxon>
        <taxon>Rhizophoraceae</taxon>
        <taxon>Rhizophora</taxon>
    </lineage>
</organism>
<dbReference type="EMBL" id="GGEC01070563">
    <property type="protein sequence ID" value="MBX51047.1"/>
    <property type="molecule type" value="Transcribed_RNA"/>
</dbReference>
<accession>A0A2P2P8N0</accession>